<gene>
    <name evidence="2" type="ORF">ESW18_08960</name>
    <name evidence="1" type="ORF">LV84_00621</name>
</gene>
<comment type="caution">
    <text evidence="1">The sequence shown here is derived from an EMBL/GenBank/DDBJ whole genome shotgun (WGS) entry which is preliminary data.</text>
</comment>
<dbReference type="EMBL" id="QKZU01000002">
    <property type="protein sequence ID" value="PZX60345.1"/>
    <property type="molecule type" value="Genomic_DNA"/>
</dbReference>
<dbReference type="Proteomes" id="UP000249115">
    <property type="component" value="Unassembled WGS sequence"/>
</dbReference>
<dbReference type="AlphaFoldDB" id="A0A2W7SBV1"/>
<evidence type="ECO:0000313" key="1">
    <source>
        <dbReference type="EMBL" id="PZX60345.1"/>
    </source>
</evidence>
<dbReference type="Proteomes" id="UP000321927">
    <property type="component" value="Unassembled WGS sequence"/>
</dbReference>
<protein>
    <submittedName>
        <fullName evidence="1">CHU domain-containing protein</fullName>
    </submittedName>
</protein>
<reference evidence="2 4" key="2">
    <citation type="submission" date="2019-08" db="EMBL/GenBank/DDBJ databases">
        <title>Genome of Algoriphagus ratkowskyi IC026.</title>
        <authorList>
            <person name="Bowman J.P."/>
        </authorList>
    </citation>
    <scope>NUCLEOTIDE SEQUENCE [LARGE SCALE GENOMIC DNA]</scope>
    <source>
        <strain evidence="2 4">IC026</strain>
    </source>
</reference>
<evidence type="ECO:0000313" key="4">
    <source>
        <dbReference type="Proteomes" id="UP000321927"/>
    </source>
</evidence>
<accession>A0A2W7SBV1</accession>
<evidence type="ECO:0000313" key="2">
    <source>
        <dbReference type="EMBL" id="TXD78162.1"/>
    </source>
</evidence>
<keyword evidence="4" id="KW-1185">Reference proteome</keyword>
<organism evidence="1 3">
    <name type="scientific">Algoriphagus ratkowskyi</name>
    <dbReference type="NCBI Taxonomy" id="57028"/>
    <lineage>
        <taxon>Bacteria</taxon>
        <taxon>Pseudomonadati</taxon>
        <taxon>Bacteroidota</taxon>
        <taxon>Cytophagia</taxon>
        <taxon>Cytophagales</taxon>
        <taxon>Cyclobacteriaceae</taxon>
        <taxon>Algoriphagus</taxon>
    </lineage>
</organism>
<reference evidence="1 3" key="1">
    <citation type="submission" date="2018-06" db="EMBL/GenBank/DDBJ databases">
        <title>Genomic Encyclopedia of Archaeal and Bacterial Type Strains, Phase II (KMG-II): from individual species to whole genera.</title>
        <authorList>
            <person name="Goeker M."/>
        </authorList>
    </citation>
    <scope>NUCLEOTIDE SEQUENCE [LARGE SCALE GENOMIC DNA]</scope>
    <source>
        <strain evidence="1 3">DSM 22686</strain>
    </source>
</reference>
<sequence>MLLNHNSPVKSVKRFPIFIAIGLVFLLFFSGGKIFSKTAKTNLPTLNSNALISPNLIGPEFLCFSYGGKSVIGVFSGEGEPDLDVYTWKIFAPDGSLISTFTGGGLLQNINYTFSLPGVHKVELEVKRGVMVFPAQILNVRVQDRPQTTLNPRYSLCGDDPLVLEAISSSTPFFSDYVIEWKNQAGVVIGSQNKIEISQPGNYSATIVITSSNGIQECSTVLTTQVDDSNNVILKSNRNSLCSDQSIQFETNPSSNGKWFVKKVGSSNEKVLNNNAPGITISPSNLTDGYGSYDVIYEVINPDAVNCLVRKSQIITYNPQPDFILLEPIPSSGCEIADGGIVVQALTAIDYIYIKDSKISTPPLSPGQTYTITGVASGAYNLISVLGECINTYASVVPLGNPPPELEFNLGTINGETCTTDGRLNGDFLIDLINGPVDGIYRVLDEKGGTILGETFTNKSELLISVPGGKYVFELYNLDSCSLPKEELIEIPGKFLVDYSIPGDLLVCQSSEITPQSIHNLEYELISPSGKSDFKNSNEPFIITEQGEHKIIGRNPVDDDFCPVSKLFEVTLVNPVDFDIVLIQEDCLGNRIYKADLMGKDTTSVLFKWYNEKDEVVGTSQFLNPISTGEFKLEVQPSNSSSCPIPPKSFLISEPILRMDVSLSATQLCEVGPKAIITAVLEYPDEATDIEWRRFDENGAIEELPQFDNQTEIEVDQGGTYESAVYSIKPEIGKNCDLGRKSIVILLNTDRVDFTVPSEISFCEETSITPEFGQALVFEVLAPDGTTATFNSGSSFTLNQSGDYEVYAYDTNPNPTLCPDIQVIQATRNEKIIFEPKFLNQSCMGEITYTAEIGAIDLNDITFQWTNSVGDIVGTDQTFTTLIPGTYYLNVQPAGGMPCEQTPISFEVLSPVLAIDVALLADALCPGSPSAAVRINADLSDVTTIEWWFASPTGEQSQLVGLQNKKEILVINEGTYEARLFNKTSCLLGSDKVLILRSTDDNRPQVNKSYQICTKYDIGPTINPGSFARYEWYYGDQLLSTNPVYKPEFLGSYQLTVYSQEGCAYQVDFSAEQECDLKVMYPNAVQPGNPTKEFLLYTNYLIDEVNLAILNKWGQVVFECSQTNLISEESTCAWNGLYNGKAIPNGNYAVRVNFKNRERNISKTEFGSILIIE</sequence>
<proteinExistence type="predicted"/>
<evidence type="ECO:0000313" key="3">
    <source>
        <dbReference type="Proteomes" id="UP000249115"/>
    </source>
</evidence>
<dbReference type="EMBL" id="VORV01000005">
    <property type="protein sequence ID" value="TXD78162.1"/>
    <property type="molecule type" value="Genomic_DNA"/>
</dbReference>
<name>A0A2W7SBV1_9BACT</name>